<accession>A0AAV6M0K6</accession>
<dbReference type="AlphaFoldDB" id="A0AAV6M0K6"/>
<keyword evidence="1" id="KW-0863">Zinc-finger</keyword>
<reference evidence="4 5" key="1">
    <citation type="journal article" date="2021" name="Hortic Res">
        <title>The domestication of Cucurbita argyrosperma as revealed by the genome of its wild relative.</title>
        <authorList>
            <person name="Barrera-Redondo J."/>
            <person name="Sanchez-de la Vega G."/>
            <person name="Aguirre-Liguori J.A."/>
            <person name="Castellanos-Morales G."/>
            <person name="Gutierrez-Guerrero Y.T."/>
            <person name="Aguirre-Dugua X."/>
            <person name="Aguirre-Planter E."/>
            <person name="Tenaillon M.I."/>
            <person name="Lira-Saade R."/>
            <person name="Eguiarte L.E."/>
        </authorList>
    </citation>
    <scope>NUCLEOTIDE SEQUENCE [LARGE SCALE GENOMIC DNA]</scope>
    <source>
        <strain evidence="4">JBR-2021</strain>
    </source>
</reference>
<protein>
    <submittedName>
        <fullName evidence="4">Zinc finger protein CONSTANS-LIKE 11</fullName>
    </submittedName>
</protein>
<feature type="compositionally biased region" description="Pro residues" evidence="2">
    <location>
        <begin position="106"/>
        <end position="116"/>
    </location>
</feature>
<keyword evidence="1" id="KW-0862">Zinc</keyword>
<dbReference type="Proteomes" id="UP000685013">
    <property type="component" value="Chromosome 18"/>
</dbReference>
<evidence type="ECO:0000313" key="4">
    <source>
        <dbReference type="EMBL" id="KAG6573228.1"/>
    </source>
</evidence>
<proteinExistence type="predicted"/>
<feature type="non-terminal residue" evidence="4">
    <location>
        <position position="1"/>
    </location>
</feature>
<feature type="domain" description="B box-type" evidence="3">
    <location>
        <begin position="1"/>
        <end position="46"/>
    </location>
</feature>
<feature type="compositionally biased region" description="Basic and acidic residues" evidence="2">
    <location>
        <begin position="83"/>
        <end position="95"/>
    </location>
</feature>
<name>A0AAV6M0K6_9ROSI</name>
<dbReference type="SMART" id="SM00336">
    <property type="entry name" value="BBOX"/>
    <property type="match status" value="1"/>
</dbReference>
<dbReference type="Pfam" id="PF00643">
    <property type="entry name" value="zf-B_box"/>
    <property type="match status" value="1"/>
</dbReference>
<dbReference type="PANTHER" id="PTHR31717:SF60">
    <property type="entry name" value="B-BOX TYPE ZINC FINGER FAMILY PROTEIN"/>
    <property type="match status" value="1"/>
</dbReference>
<evidence type="ECO:0000256" key="2">
    <source>
        <dbReference type="SAM" id="MobiDB-lite"/>
    </source>
</evidence>
<dbReference type="InterPro" id="IPR000315">
    <property type="entry name" value="Znf_B-box"/>
</dbReference>
<evidence type="ECO:0000259" key="3">
    <source>
        <dbReference type="PROSITE" id="PS50119"/>
    </source>
</evidence>
<gene>
    <name evidence="4" type="primary">COL11</name>
    <name evidence="4" type="ORF">SDJN03_27115</name>
</gene>
<comment type="caution">
    <text evidence="4">The sequence shown here is derived from an EMBL/GenBank/DDBJ whole genome shotgun (WGS) entry which is preliminary data.</text>
</comment>
<evidence type="ECO:0000313" key="5">
    <source>
        <dbReference type="Proteomes" id="UP000685013"/>
    </source>
</evidence>
<evidence type="ECO:0000256" key="1">
    <source>
        <dbReference type="PROSITE-ProRule" id="PRU00024"/>
    </source>
</evidence>
<feature type="region of interest" description="Disordered" evidence="2">
    <location>
        <begin position="81"/>
        <end position="116"/>
    </location>
</feature>
<dbReference type="PANTHER" id="PTHR31717">
    <property type="entry name" value="ZINC FINGER PROTEIN CONSTANS-LIKE 10"/>
    <property type="match status" value="1"/>
</dbReference>
<organism evidence="4 5">
    <name type="scientific">Cucurbita argyrosperma subsp. sororia</name>
    <dbReference type="NCBI Taxonomy" id="37648"/>
    <lineage>
        <taxon>Eukaryota</taxon>
        <taxon>Viridiplantae</taxon>
        <taxon>Streptophyta</taxon>
        <taxon>Embryophyta</taxon>
        <taxon>Tracheophyta</taxon>
        <taxon>Spermatophyta</taxon>
        <taxon>Magnoliopsida</taxon>
        <taxon>eudicotyledons</taxon>
        <taxon>Gunneridae</taxon>
        <taxon>Pentapetalae</taxon>
        <taxon>rosids</taxon>
        <taxon>fabids</taxon>
        <taxon>Cucurbitales</taxon>
        <taxon>Cucurbitaceae</taxon>
        <taxon>Cucurbiteae</taxon>
        <taxon>Cucurbita</taxon>
    </lineage>
</organism>
<sequence>MKKKCELCTSRANTYCESDQANLCWSCDANVHSANFIVEKHSRTLLCHICQSPTPWTATGRKLSPTISVCQSCLNAQNNVADNHQDSSHGYRHDDNDDDENQVVPLSPPPVSSSSK</sequence>
<keyword evidence="5" id="KW-1185">Reference proteome</keyword>
<keyword evidence="1" id="KW-0479">Metal-binding</keyword>
<dbReference type="PROSITE" id="PS50119">
    <property type="entry name" value="ZF_BBOX"/>
    <property type="match status" value="1"/>
</dbReference>
<dbReference type="GO" id="GO:0008270">
    <property type="term" value="F:zinc ion binding"/>
    <property type="evidence" value="ECO:0007669"/>
    <property type="project" value="UniProtKB-KW"/>
</dbReference>
<dbReference type="EMBL" id="JAGKQH010000018">
    <property type="protein sequence ID" value="KAG6573228.1"/>
    <property type="molecule type" value="Genomic_DNA"/>
</dbReference>